<comment type="caution">
    <text evidence="3">The sequence shown here is derived from an EMBL/GenBank/DDBJ whole genome shotgun (WGS) entry which is preliminary data.</text>
</comment>
<dbReference type="InterPro" id="IPR003018">
    <property type="entry name" value="GAF"/>
</dbReference>
<proteinExistence type="predicted"/>
<keyword evidence="4" id="KW-1185">Reference proteome</keyword>
<dbReference type="SUPFAM" id="SSF55781">
    <property type="entry name" value="GAF domain-like"/>
    <property type="match status" value="2"/>
</dbReference>
<evidence type="ECO:0000256" key="1">
    <source>
        <dbReference type="SAM" id="MobiDB-lite"/>
    </source>
</evidence>
<sequence>MTMQPSRSLSEISANGAKYNNLPLNIFSKLASASTEKETLQTIVEIVYQTLKCDRAVVYSMQSESMCKITAEAVTPGYAEILGTTIKDPCFEARYIDKYQRGRVSAITNIYEAGMSPCYVENLTKIDVKSNLVVPLTAPDNSLYGLLVTHQCVRTRQWQQTEIEFLLSVADWTMKQMFQQKATLDLEQQISSNKQTQELLNEITREIYGAATSEEVLQIAVDRGKEILNCDRVVVYGLQSGNQGEIVAEATIPALASILASVIKDPCFEYRYIDRYQQGRVRAISNIYEAGMTDCYVDNLAKIGVKANLVVPINRDNGEIYGLLVAHHCFSFKDWQDSEIENFKQIGFHAGLSLSKAKLKEQSVLVEMGLRELNNTHNKINQAQTKIQQIDKPMQNTKRVLVEIDNLNKLLAREINLINHNSSSETKKDIKLISIIARKMAMNSSKLRESLSDVNRDRNEAQDVLKQAREDYRDRDRELAPSPLDN</sequence>
<dbReference type="Pfam" id="PF01590">
    <property type="entry name" value="GAF"/>
    <property type="match status" value="2"/>
</dbReference>
<dbReference type="Gene3D" id="3.30.450.40">
    <property type="match status" value="2"/>
</dbReference>
<feature type="domain" description="Phytochrome chromophore attachment site" evidence="2">
    <location>
        <begin position="35"/>
        <end position="172"/>
    </location>
</feature>
<evidence type="ECO:0000313" key="4">
    <source>
        <dbReference type="Proteomes" id="UP000729733"/>
    </source>
</evidence>
<protein>
    <submittedName>
        <fullName evidence="3">GAF domain-containing protein</fullName>
    </submittedName>
</protein>
<accession>A0A964FHE7</accession>
<organism evidence="3 4">
    <name type="scientific">Waterburya agarophytonicola KI4</name>
    <dbReference type="NCBI Taxonomy" id="2874699"/>
    <lineage>
        <taxon>Bacteria</taxon>
        <taxon>Bacillati</taxon>
        <taxon>Cyanobacteriota</taxon>
        <taxon>Cyanophyceae</taxon>
        <taxon>Pleurocapsales</taxon>
        <taxon>Hyellaceae</taxon>
        <taxon>Waterburya</taxon>
        <taxon>Waterburya agarophytonicola</taxon>
    </lineage>
</organism>
<dbReference type="PROSITE" id="PS50046">
    <property type="entry name" value="PHYTOCHROME_2"/>
    <property type="match status" value="2"/>
</dbReference>
<feature type="compositionally biased region" description="Basic and acidic residues" evidence="1">
    <location>
        <begin position="448"/>
        <end position="479"/>
    </location>
</feature>
<gene>
    <name evidence="3" type="ORF">I4641_11405</name>
</gene>
<evidence type="ECO:0000313" key="3">
    <source>
        <dbReference type="EMBL" id="MCC0177584.1"/>
    </source>
</evidence>
<dbReference type="InterPro" id="IPR016132">
    <property type="entry name" value="Phyto_chromo_attachment"/>
</dbReference>
<dbReference type="SMART" id="SM00065">
    <property type="entry name" value="GAF"/>
    <property type="match status" value="2"/>
</dbReference>
<feature type="region of interest" description="Disordered" evidence="1">
    <location>
        <begin position="448"/>
        <end position="486"/>
    </location>
</feature>
<reference evidence="3" key="1">
    <citation type="journal article" date="2021" name="Antonie Van Leeuwenhoek">
        <title>Draft genome and description of Waterburya agarophytonicola gen. nov. sp. nov. (Pleurocapsales, Cyanobacteria): a seaweed symbiont.</title>
        <authorList>
            <person name="Bonthond G."/>
            <person name="Shalygin S."/>
            <person name="Bayer T."/>
            <person name="Weinberger F."/>
        </authorList>
    </citation>
    <scope>NUCLEOTIDE SEQUENCE</scope>
    <source>
        <strain evidence="3">KI4</strain>
    </source>
</reference>
<evidence type="ECO:0000259" key="2">
    <source>
        <dbReference type="PROSITE" id="PS50046"/>
    </source>
</evidence>
<dbReference type="EMBL" id="JADWDC010000025">
    <property type="protein sequence ID" value="MCC0177584.1"/>
    <property type="molecule type" value="Genomic_DNA"/>
</dbReference>
<feature type="domain" description="Phytochrome chromophore attachment site" evidence="2">
    <location>
        <begin position="212"/>
        <end position="349"/>
    </location>
</feature>
<dbReference type="Proteomes" id="UP000729733">
    <property type="component" value="Unassembled WGS sequence"/>
</dbReference>
<dbReference type="AlphaFoldDB" id="A0A964FHE7"/>
<name>A0A964FHE7_9CYAN</name>
<dbReference type="InterPro" id="IPR029016">
    <property type="entry name" value="GAF-like_dom_sf"/>
</dbReference>